<dbReference type="InterPro" id="IPR015424">
    <property type="entry name" value="PyrdxlP-dep_Trfase"/>
</dbReference>
<keyword evidence="6" id="KW-1185">Reference proteome</keyword>
<keyword evidence="2 5" id="KW-0032">Aminotransferase</keyword>
<feature type="domain" description="Aminotransferase class I/classII large" evidence="4">
    <location>
        <begin position="33"/>
        <end position="383"/>
    </location>
</feature>
<evidence type="ECO:0000259" key="4">
    <source>
        <dbReference type="Pfam" id="PF00155"/>
    </source>
</evidence>
<evidence type="ECO:0000313" key="6">
    <source>
        <dbReference type="Proteomes" id="UP001519343"/>
    </source>
</evidence>
<evidence type="ECO:0000313" key="5">
    <source>
        <dbReference type="EMBL" id="MBP1931590.1"/>
    </source>
</evidence>
<comment type="cofactor">
    <cofactor evidence="1">
        <name>pyridoxal 5'-phosphate</name>
        <dbReference type="ChEBI" id="CHEBI:597326"/>
    </cofactor>
</comment>
<evidence type="ECO:0000256" key="1">
    <source>
        <dbReference type="ARBA" id="ARBA00001933"/>
    </source>
</evidence>
<dbReference type="InterPro" id="IPR004839">
    <property type="entry name" value="Aminotransferase_I/II_large"/>
</dbReference>
<keyword evidence="3 5" id="KW-0808">Transferase</keyword>
<dbReference type="EC" id="2.6.1.-" evidence="5"/>
<dbReference type="InterPro" id="IPR050881">
    <property type="entry name" value="LL-DAP_aminotransferase"/>
</dbReference>
<gene>
    <name evidence="5" type="ORF">J2Z37_001591</name>
</gene>
<dbReference type="Gene3D" id="3.40.640.10">
    <property type="entry name" value="Type I PLP-dependent aspartate aminotransferase-like (Major domain)"/>
    <property type="match status" value="1"/>
</dbReference>
<dbReference type="Gene3D" id="3.90.1150.10">
    <property type="entry name" value="Aspartate Aminotransferase, domain 1"/>
    <property type="match status" value="1"/>
</dbReference>
<dbReference type="NCBIfam" id="NF005977">
    <property type="entry name" value="PRK08068.1"/>
    <property type="match status" value="1"/>
</dbReference>
<name>A0ABS4GMT7_9BACL</name>
<sequence>MKIEAADVIKGLPTQFFSTLVRKVGKVAEAGHDIINLGQGNPDQPTPAHIVEAAQKAVADPLHHKYPPFQGRIELKEAVAEWYKNEFQVTLDPGREVAIVFGGKTGLIEVSQCLLNPGDICLVPDPGYPDYWSGVAMAGGRMSFMPLLKENQFLPDFSKIPSKELGKAKLMFLNYPNNPTATTAPLSFFENTVRFAKENNIVICHDFAYGKIGFDGQKPASFLQAEGAKEVGVEVYTLSKTYNMAGWRVGFVIGNEEVVRLINLLQDHLFVSLFGAVQMASAHALTASQDCVRELVGIYEKRRNVFFDGLRQIGWHAEPSQGSFFGWLPVPEGFTSVSLADYLLEHAHLVVAPGVGFGDHGEGYVRVGLLTTEQRLEEAVARIDALKLFR</sequence>
<proteinExistence type="predicted"/>
<dbReference type="GO" id="GO:0008483">
    <property type="term" value="F:transaminase activity"/>
    <property type="evidence" value="ECO:0007669"/>
    <property type="project" value="UniProtKB-KW"/>
</dbReference>
<dbReference type="InterPro" id="IPR015422">
    <property type="entry name" value="PyrdxlP-dep_Trfase_small"/>
</dbReference>
<dbReference type="PANTHER" id="PTHR42832">
    <property type="entry name" value="AMINO ACID AMINOTRANSFERASE"/>
    <property type="match status" value="1"/>
</dbReference>
<dbReference type="RefSeq" id="WP_209809685.1">
    <property type="nucleotide sequence ID" value="NZ_JAGGKT010000003.1"/>
</dbReference>
<reference evidence="5 6" key="1">
    <citation type="submission" date="2021-03" db="EMBL/GenBank/DDBJ databases">
        <title>Genomic Encyclopedia of Type Strains, Phase IV (KMG-IV): sequencing the most valuable type-strain genomes for metagenomic binning, comparative biology and taxonomic classification.</title>
        <authorList>
            <person name="Goeker M."/>
        </authorList>
    </citation>
    <scope>NUCLEOTIDE SEQUENCE [LARGE SCALE GENOMIC DNA]</scope>
    <source>
        <strain evidence="5 6">DSM 24738</strain>
    </source>
</reference>
<dbReference type="PANTHER" id="PTHR42832:SF3">
    <property type="entry name" value="L-GLUTAMINE--4-(METHYLSULFANYL)-2-OXOBUTANOATE AMINOTRANSFERASE"/>
    <property type="match status" value="1"/>
</dbReference>
<dbReference type="CDD" id="cd00609">
    <property type="entry name" value="AAT_like"/>
    <property type="match status" value="1"/>
</dbReference>
<evidence type="ECO:0000256" key="2">
    <source>
        <dbReference type="ARBA" id="ARBA00022576"/>
    </source>
</evidence>
<dbReference type="Pfam" id="PF00155">
    <property type="entry name" value="Aminotran_1_2"/>
    <property type="match status" value="1"/>
</dbReference>
<dbReference type="SUPFAM" id="SSF53383">
    <property type="entry name" value="PLP-dependent transferases"/>
    <property type="match status" value="1"/>
</dbReference>
<accession>A0ABS4GMT7</accession>
<evidence type="ECO:0000256" key="3">
    <source>
        <dbReference type="ARBA" id="ARBA00022679"/>
    </source>
</evidence>
<dbReference type="EMBL" id="JAGGKT010000003">
    <property type="protein sequence ID" value="MBP1931590.1"/>
    <property type="molecule type" value="Genomic_DNA"/>
</dbReference>
<dbReference type="Proteomes" id="UP001519343">
    <property type="component" value="Unassembled WGS sequence"/>
</dbReference>
<comment type="caution">
    <text evidence="5">The sequence shown here is derived from an EMBL/GenBank/DDBJ whole genome shotgun (WGS) entry which is preliminary data.</text>
</comment>
<dbReference type="InterPro" id="IPR015421">
    <property type="entry name" value="PyrdxlP-dep_Trfase_major"/>
</dbReference>
<organism evidence="5 6">
    <name type="scientific">Ammoniphilus resinae</name>
    <dbReference type="NCBI Taxonomy" id="861532"/>
    <lineage>
        <taxon>Bacteria</taxon>
        <taxon>Bacillati</taxon>
        <taxon>Bacillota</taxon>
        <taxon>Bacilli</taxon>
        <taxon>Bacillales</taxon>
        <taxon>Paenibacillaceae</taxon>
        <taxon>Aneurinibacillus group</taxon>
        <taxon>Ammoniphilus</taxon>
    </lineage>
</organism>
<protein>
    <submittedName>
        <fullName evidence="5">Aminotransferase</fullName>
        <ecNumber evidence="5">2.6.1.-</ecNumber>
    </submittedName>
</protein>